<gene>
    <name evidence="2" type="ORF">SHERM_09913</name>
</gene>
<dbReference type="EMBL" id="CACSLK010000984">
    <property type="protein sequence ID" value="CAA0807044.1"/>
    <property type="molecule type" value="Genomic_DNA"/>
</dbReference>
<dbReference type="Proteomes" id="UP001153555">
    <property type="component" value="Unassembled WGS sequence"/>
</dbReference>
<reference evidence="2" key="1">
    <citation type="submission" date="2019-12" db="EMBL/GenBank/DDBJ databases">
        <authorList>
            <person name="Scholes J."/>
        </authorList>
    </citation>
    <scope>NUCLEOTIDE SEQUENCE</scope>
</reference>
<comment type="caution">
    <text evidence="2">The sequence shown here is derived from an EMBL/GenBank/DDBJ whole genome shotgun (WGS) entry which is preliminary data.</text>
</comment>
<evidence type="ECO:0000313" key="3">
    <source>
        <dbReference type="Proteomes" id="UP001153555"/>
    </source>
</evidence>
<name>A0A9N7MLM0_STRHE</name>
<feature type="compositionally biased region" description="Polar residues" evidence="1">
    <location>
        <begin position="29"/>
        <end position="51"/>
    </location>
</feature>
<dbReference type="PANTHER" id="PTHR37259">
    <property type="entry name" value="OS07G0474300 PROTEIN"/>
    <property type="match status" value="1"/>
</dbReference>
<evidence type="ECO:0000313" key="2">
    <source>
        <dbReference type="EMBL" id="CAA0807044.1"/>
    </source>
</evidence>
<feature type="region of interest" description="Disordered" evidence="1">
    <location>
        <begin position="175"/>
        <end position="219"/>
    </location>
</feature>
<dbReference type="AlphaFoldDB" id="A0A9N7MLM0"/>
<dbReference type="PANTHER" id="PTHR37259:SF2">
    <property type="entry name" value="OS07G0474300 PROTEIN"/>
    <property type="match status" value="1"/>
</dbReference>
<dbReference type="OrthoDB" id="784446at2759"/>
<organism evidence="2 3">
    <name type="scientific">Striga hermonthica</name>
    <name type="common">Purple witchweed</name>
    <name type="synonym">Buchnera hermonthica</name>
    <dbReference type="NCBI Taxonomy" id="68872"/>
    <lineage>
        <taxon>Eukaryota</taxon>
        <taxon>Viridiplantae</taxon>
        <taxon>Streptophyta</taxon>
        <taxon>Embryophyta</taxon>
        <taxon>Tracheophyta</taxon>
        <taxon>Spermatophyta</taxon>
        <taxon>Magnoliopsida</taxon>
        <taxon>eudicotyledons</taxon>
        <taxon>Gunneridae</taxon>
        <taxon>Pentapetalae</taxon>
        <taxon>asterids</taxon>
        <taxon>lamiids</taxon>
        <taxon>Lamiales</taxon>
        <taxon>Orobanchaceae</taxon>
        <taxon>Buchnereae</taxon>
        <taxon>Striga</taxon>
    </lineage>
</organism>
<feature type="region of interest" description="Disordered" evidence="1">
    <location>
        <begin position="1"/>
        <end position="51"/>
    </location>
</feature>
<protein>
    <submittedName>
        <fullName evidence="2">Uncharacterized protein</fullName>
    </submittedName>
</protein>
<evidence type="ECO:0000256" key="1">
    <source>
        <dbReference type="SAM" id="MobiDB-lite"/>
    </source>
</evidence>
<sequence length="219" mass="25032">MSRMMLRSNGKPPLPRSPIRLRPRRQALQPINNNPARTPPGSLTKSQLPKYTQDIQSPELRPEYHTISCELRALAKMVHQELGDPNDTTVANVGSVPMWPQRSPLFKRGRFYDEYSARRNERLKIKKGEMEYGKKPCYDLGVRVESAKKRELGKFDSRRKAVAAAATPLAERMEARTPRYSLRSSTNKVMNKKPPQPLPVRMSVGVSERKVGVRRTRKA</sequence>
<accession>A0A9N7MLM0</accession>
<keyword evidence="3" id="KW-1185">Reference proteome</keyword>
<proteinExistence type="predicted"/>